<dbReference type="InterPro" id="IPR051988">
    <property type="entry name" value="HRR_RAD51_Paralog"/>
</dbReference>
<dbReference type="PANTHER" id="PTHR46457">
    <property type="entry name" value="DNA REPAIR PROTEIN RAD51 HOMOLOG 4"/>
    <property type="match status" value="1"/>
</dbReference>
<keyword evidence="9" id="KW-0539">Nucleus</keyword>
<feature type="domain" description="RecA family profile 1" evidence="11">
    <location>
        <begin position="88"/>
        <end position="267"/>
    </location>
</feature>
<dbReference type="PROSITE" id="PS50162">
    <property type="entry name" value="RECA_2"/>
    <property type="match status" value="1"/>
</dbReference>
<dbReference type="GO" id="GO:0007131">
    <property type="term" value="P:reciprocal meiotic recombination"/>
    <property type="evidence" value="ECO:0007669"/>
    <property type="project" value="TreeGrafter"/>
</dbReference>
<evidence type="ECO:0000313" key="12">
    <source>
        <dbReference type="EMBL" id="KAJ4842281.1"/>
    </source>
</evidence>
<dbReference type="AlphaFoldDB" id="A0A9Q0JH10"/>
<evidence type="ECO:0000313" key="13">
    <source>
        <dbReference type="Proteomes" id="UP001141552"/>
    </source>
</evidence>
<dbReference type="Gene3D" id="3.40.50.300">
    <property type="entry name" value="P-loop containing nucleotide triphosphate hydrolases"/>
    <property type="match status" value="1"/>
</dbReference>
<reference evidence="12" key="1">
    <citation type="submission" date="2022-02" db="EMBL/GenBank/DDBJ databases">
        <authorList>
            <person name="Henning P.M."/>
            <person name="McCubbin A.G."/>
            <person name="Shore J.S."/>
        </authorList>
    </citation>
    <scope>NUCLEOTIDE SEQUENCE</scope>
    <source>
        <strain evidence="12">F60SS</strain>
        <tissue evidence="12">Leaves</tissue>
    </source>
</reference>
<evidence type="ECO:0000256" key="9">
    <source>
        <dbReference type="ARBA" id="ARBA00023242"/>
    </source>
</evidence>
<evidence type="ECO:0000256" key="10">
    <source>
        <dbReference type="ARBA" id="ARBA00056000"/>
    </source>
</evidence>
<proteinExistence type="inferred from homology"/>
<dbReference type="GO" id="GO:0005657">
    <property type="term" value="C:replication fork"/>
    <property type="evidence" value="ECO:0007669"/>
    <property type="project" value="TreeGrafter"/>
</dbReference>
<dbReference type="GO" id="GO:0003697">
    <property type="term" value="F:single-stranded DNA binding"/>
    <property type="evidence" value="ECO:0007669"/>
    <property type="project" value="TreeGrafter"/>
</dbReference>
<dbReference type="SUPFAM" id="SSF52540">
    <property type="entry name" value="P-loop containing nucleoside triphosphate hydrolases"/>
    <property type="match status" value="1"/>
</dbReference>
<comment type="caution">
    <text evidence="12">The sequence shown here is derived from an EMBL/GenBank/DDBJ whole genome shotgun (WGS) entry which is preliminary data.</text>
</comment>
<dbReference type="GO" id="GO:0000723">
    <property type="term" value="P:telomere maintenance"/>
    <property type="evidence" value="ECO:0007669"/>
    <property type="project" value="TreeGrafter"/>
</dbReference>
<dbReference type="InterPro" id="IPR027417">
    <property type="entry name" value="P-loop_NTPase"/>
</dbReference>
<dbReference type="GO" id="GO:0005524">
    <property type="term" value="F:ATP binding"/>
    <property type="evidence" value="ECO:0007669"/>
    <property type="project" value="UniProtKB-KW"/>
</dbReference>
<evidence type="ECO:0000256" key="5">
    <source>
        <dbReference type="ARBA" id="ARBA00022840"/>
    </source>
</evidence>
<comment type="subcellular location">
    <subcellularLocation>
        <location evidence="1">Nucleus</location>
    </subcellularLocation>
</comment>
<name>A0A9Q0JH10_9ROSI</name>
<dbReference type="GO" id="GO:0000400">
    <property type="term" value="F:four-way junction DNA binding"/>
    <property type="evidence" value="ECO:0007669"/>
    <property type="project" value="TreeGrafter"/>
</dbReference>
<keyword evidence="3" id="KW-0547">Nucleotide-binding</keyword>
<evidence type="ECO:0000256" key="7">
    <source>
        <dbReference type="ARBA" id="ARBA00023172"/>
    </source>
</evidence>
<keyword evidence="5" id="KW-0067">ATP-binding</keyword>
<dbReference type="GO" id="GO:0033063">
    <property type="term" value="C:Rad51B-Rad51C-Rad51D-XRCC2 complex"/>
    <property type="evidence" value="ECO:0007669"/>
    <property type="project" value="TreeGrafter"/>
</dbReference>
<reference evidence="12" key="2">
    <citation type="journal article" date="2023" name="Plants (Basel)">
        <title>Annotation of the Turnera subulata (Passifloraceae) Draft Genome Reveals the S-Locus Evolved after the Divergence of Turneroideae from Passifloroideae in a Stepwise Manner.</title>
        <authorList>
            <person name="Henning P.M."/>
            <person name="Roalson E.H."/>
            <person name="Mir W."/>
            <person name="McCubbin A.G."/>
            <person name="Shore J.S."/>
        </authorList>
    </citation>
    <scope>NUCLEOTIDE SEQUENCE</scope>
    <source>
        <strain evidence="12">F60SS</strain>
    </source>
</reference>
<comment type="similarity">
    <text evidence="2">Belongs to the RecA family. RAD51 subfamily.</text>
</comment>
<dbReference type="Proteomes" id="UP001141552">
    <property type="component" value="Unassembled WGS sequence"/>
</dbReference>
<dbReference type="InterPro" id="IPR047323">
    <property type="entry name" value="Rad51D_C"/>
</dbReference>
<evidence type="ECO:0000256" key="2">
    <source>
        <dbReference type="ARBA" id="ARBA00007095"/>
    </source>
</evidence>
<dbReference type="CDD" id="cd19489">
    <property type="entry name" value="Rad51D"/>
    <property type="match status" value="1"/>
</dbReference>
<dbReference type="GO" id="GO:0140664">
    <property type="term" value="F:ATP-dependent DNA damage sensor activity"/>
    <property type="evidence" value="ECO:0007669"/>
    <property type="project" value="InterPro"/>
</dbReference>
<keyword evidence="8" id="KW-0234">DNA repair</keyword>
<evidence type="ECO:0000256" key="3">
    <source>
        <dbReference type="ARBA" id="ARBA00022741"/>
    </source>
</evidence>
<keyword evidence="4" id="KW-0227">DNA damage</keyword>
<dbReference type="GO" id="GO:0042148">
    <property type="term" value="P:DNA strand invasion"/>
    <property type="evidence" value="ECO:0007669"/>
    <property type="project" value="TreeGrafter"/>
</dbReference>
<evidence type="ECO:0000256" key="8">
    <source>
        <dbReference type="ARBA" id="ARBA00023204"/>
    </source>
</evidence>
<dbReference type="Pfam" id="PF08423">
    <property type="entry name" value="Rad51"/>
    <property type="match status" value="1"/>
</dbReference>
<keyword evidence="13" id="KW-1185">Reference proteome</keyword>
<keyword evidence="7" id="KW-0233">DNA recombination</keyword>
<dbReference type="GO" id="GO:0005815">
    <property type="term" value="C:microtubule organizing center"/>
    <property type="evidence" value="ECO:0007669"/>
    <property type="project" value="TreeGrafter"/>
</dbReference>
<dbReference type="OrthoDB" id="336321at2759"/>
<dbReference type="GO" id="GO:0000724">
    <property type="term" value="P:double-strand break repair via homologous recombination"/>
    <property type="evidence" value="ECO:0007669"/>
    <property type="project" value="TreeGrafter"/>
</dbReference>
<gene>
    <name evidence="12" type="primary">RAD51D</name>
    <name evidence="12" type="ORF">Tsubulata_023805</name>
</gene>
<evidence type="ECO:0000256" key="6">
    <source>
        <dbReference type="ARBA" id="ARBA00023125"/>
    </source>
</evidence>
<dbReference type="InterPro" id="IPR020588">
    <property type="entry name" value="RecA_ATP-bd"/>
</dbReference>
<accession>A0A9Q0JH10</accession>
<comment type="function">
    <text evidence="10">Involved in the homologous recombination repair (HRR) pathway of double-stranded DNA breaks arising during DNA replication or induced by DNA-damaging agents.</text>
</comment>
<dbReference type="EMBL" id="JAKUCV010002532">
    <property type="protein sequence ID" value="KAJ4842281.1"/>
    <property type="molecule type" value="Genomic_DNA"/>
</dbReference>
<dbReference type="PANTHER" id="PTHR46457:SF1">
    <property type="entry name" value="DNA REPAIR PROTEIN RAD51 HOMOLOG 4"/>
    <property type="match status" value="1"/>
</dbReference>
<keyword evidence="6" id="KW-0238">DNA-binding</keyword>
<organism evidence="12 13">
    <name type="scientific">Turnera subulata</name>
    <dbReference type="NCBI Taxonomy" id="218843"/>
    <lineage>
        <taxon>Eukaryota</taxon>
        <taxon>Viridiplantae</taxon>
        <taxon>Streptophyta</taxon>
        <taxon>Embryophyta</taxon>
        <taxon>Tracheophyta</taxon>
        <taxon>Spermatophyta</taxon>
        <taxon>Magnoliopsida</taxon>
        <taxon>eudicotyledons</taxon>
        <taxon>Gunneridae</taxon>
        <taxon>Pentapetalae</taxon>
        <taxon>rosids</taxon>
        <taxon>fabids</taxon>
        <taxon>Malpighiales</taxon>
        <taxon>Passifloraceae</taxon>
        <taxon>Turnera</taxon>
    </lineage>
</organism>
<evidence type="ECO:0000259" key="11">
    <source>
        <dbReference type="PROSITE" id="PS50162"/>
    </source>
</evidence>
<protein>
    <submittedName>
        <fullName evidence="12">DNA repair protein rad51d</fullName>
    </submittedName>
</protein>
<sequence>MAPLKSLEKEYPVIDSNFQSFCARHGIFTVQDFLLHDLYVLAAFAQQHPSSSSDHLKQGITQMLSIVDEQYHKPWVNGVQLLDDFQRNKHVLSTGIHEIDSLLQGGFREGQLNEIAGPSSSGKTQVCLQVAASVATKCIGSVVYVDTGNSFSSQRIRHFVSRISGPTFNQERDLTIQKVMSGILCHSVFDIFAMFDVLHQLQSSLRSQVDRADQNVRLLVVDSLSSLITPILGGGGSQGHALMTYTGFLLKKLANEHNLAVLVTNHMVGGDGGHLKPALGESWKSIPHVRLLLSRDLQSNICNISILKHSYLASGKAGRFTLDD</sequence>
<evidence type="ECO:0000256" key="4">
    <source>
        <dbReference type="ARBA" id="ARBA00022763"/>
    </source>
</evidence>
<dbReference type="InterPro" id="IPR013632">
    <property type="entry name" value="Rad51_C"/>
</dbReference>
<evidence type="ECO:0000256" key="1">
    <source>
        <dbReference type="ARBA" id="ARBA00004123"/>
    </source>
</evidence>
<dbReference type="FunFam" id="3.40.50.300:FF:001665">
    <property type="entry name" value="DNA repair protein RAD51 4"/>
    <property type="match status" value="1"/>
</dbReference>